<dbReference type="EMBL" id="JAVHUY010000013">
    <property type="protein sequence ID" value="MDQ7905932.1"/>
    <property type="molecule type" value="Genomic_DNA"/>
</dbReference>
<accession>A0ABU0ZIZ8</accession>
<dbReference type="InterPro" id="IPR050639">
    <property type="entry name" value="SSR_resolvase"/>
</dbReference>
<evidence type="ECO:0000313" key="3">
    <source>
        <dbReference type="EMBL" id="MDQ7905932.1"/>
    </source>
</evidence>
<dbReference type="InterPro" id="IPR025827">
    <property type="entry name" value="Zn_ribbon_recom_dom"/>
</dbReference>
<feature type="region of interest" description="Disordered" evidence="1">
    <location>
        <begin position="444"/>
        <end position="466"/>
    </location>
</feature>
<proteinExistence type="predicted"/>
<dbReference type="Gene3D" id="3.90.1750.20">
    <property type="entry name" value="Putative Large Serine Recombinase, Chain B, Domain 2"/>
    <property type="match status" value="1"/>
</dbReference>
<dbReference type="InterPro" id="IPR038109">
    <property type="entry name" value="DNA_bind_recomb_sf"/>
</dbReference>
<dbReference type="PROSITE" id="PS51737">
    <property type="entry name" value="RECOMBINASE_DNA_BIND"/>
    <property type="match status" value="1"/>
</dbReference>
<name>A0ABU0ZIZ8_9ACTN</name>
<evidence type="ECO:0000256" key="1">
    <source>
        <dbReference type="SAM" id="MobiDB-lite"/>
    </source>
</evidence>
<dbReference type="InterPro" id="IPR011109">
    <property type="entry name" value="DNA_bind_recombinase_dom"/>
</dbReference>
<dbReference type="Proteomes" id="UP001230908">
    <property type="component" value="Unassembled WGS sequence"/>
</dbReference>
<comment type="caution">
    <text evidence="3">The sequence shown here is derived from an EMBL/GenBank/DDBJ whole genome shotgun (WGS) entry which is preliminary data.</text>
</comment>
<dbReference type="PANTHER" id="PTHR30461">
    <property type="entry name" value="DNA-INVERTASE FROM LAMBDOID PROPHAGE"/>
    <property type="match status" value="1"/>
</dbReference>
<dbReference type="RefSeq" id="WP_308713203.1">
    <property type="nucleotide sequence ID" value="NZ_JAVHUY010000013.1"/>
</dbReference>
<dbReference type="Pfam" id="PF13408">
    <property type="entry name" value="Zn_ribbon_recom"/>
    <property type="match status" value="1"/>
</dbReference>
<evidence type="ECO:0000313" key="4">
    <source>
        <dbReference type="Proteomes" id="UP001230908"/>
    </source>
</evidence>
<feature type="domain" description="Recombinase" evidence="2">
    <location>
        <begin position="39"/>
        <end position="200"/>
    </location>
</feature>
<protein>
    <submittedName>
        <fullName evidence="3">Recombinase family protein</fullName>
    </submittedName>
</protein>
<evidence type="ECO:0000259" key="2">
    <source>
        <dbReference type="PROSITE" id="PS51737"/>
    </source>
</evidence>
<keyword evidence="4" id="KW-1185">Reference proteome</keyword>
<gene>
    <name evidence="3" type="ORF">RB614_15555</name>
</gene>
<reference evidence="3 4" key="1">
    <citation type="submission" date="2023-08" db="EMBL/GenBank/DDBJ databases">
        <title>Phytohabitans sansha sp. nov., isolated from marine sediment.</title>
        <authorList>
            <person name="Zhao Y."/>
            <person name="Yi K."/>
        </authorList>
    </citation>
    <scope>NUCLEOTIDE SEQUENCE [LARGE SCALE GENOMIC DNA]</scope>
    <source>
        <strain evidence="3 4">ZYX-F-186</strain>
    </source>
</reference>
<sequence length="466" mass="52052">MALYGGMSKGERNRIKIRVRSAMAAQAATDGRYLGGRPPYGYRLADAGPHPNPTKALDGRRLHKLEPDPVTSLVVKRIYRDYLAGRGLFAIAEALTADGILSPSAQDRARNPHRTTIAWSKTAVRVILTNPRYTGRQVWNRQRKDEVLIDVDDVALGHETKMRWNNPESWIWSAQVVHEPLVSDDDFRKVQAQLAGRRHRQAAVTTIKRTRHPYQLRGLLFCGLCHRRMQGSWNNDKPHYRCVYPTEYGLANHTEHPRSVYVREELIVPTLDRWLLRAFSPAALPDTIQALADAQNEDHDEDALARVTEAKRIIADCDQRLARYRAALEAGTDPALITRWTADVNTTRVAAQAQLRTATGGKPARITPDEIRTLVTALGSILDVLRHADPADKAKIYSEVGLRLTYQPGQNKLIAEAKPPAIMYEGSCPRSVFATRYPARLGKARATGSLRHPLSSIRPSPHGPAG</sequence>
<dbReference type="PANTHER" id="PTHR30461:SF23">
    <property type="entry name" value="DNA RECOMBINASE-RELATED"/>
    <property type="match status" value="1"/>
</dbReference>
<organism evidence="3 4">
    <name type="scientific">Phytohabitans maris</name>
    <dbReference type="NCBI Taxonomy" id="3071409"/>
    <lineage>
        <taxon>Bacteria</taxon>
        <taxon>Bacillati</taxon>
        <taxon>Actinomycetota</taxon>
        <taxon>Actinomycetes</taxon>
        <taxon>Micromonosporales</taxon>
        <taxon>Micromonosporaceae</taxon>
    </lineage>
</organism>
<dbReference type="Pfam" id="PF07508">
    <property type="entry name" value="Recombinase"/>
    <property type="match status" value="1"/>
</dbReference>